<sequence length="483" mass="52303">MTQTHLAGRELALHLAGRTLTSGHFYDSLARRVASRTISQDPSCSEILRHYLTDEITPTLAKLGFSCQVIENPKAGHPPLLIGKRIEDLALPTLLLYGHGDVTEGQEEKWSEDIDPWTLTFREGRVYGRGTADNKGQHSVNLAALEAVIDARQGRLGYNVKILFEMSEEIGSPGLEDACRLYREALDADLFLASDGPRIRHDMPTLFLGSRGVVQLKLSVTTGNGGRHAGNWGGVITNPATVLCNAMASLLSPRGKILVAFLKAPAIPEDVAQLVRTLPVGGGDTDPSINAAWGEAELTDGERLYGANTLEIVGFSAGRTDKPVGAIPESAEAIVQLRFVKGTEWQSIESRLRQHLDAHGFEAVTIQHTGGYAATRLDPSHPWVSFVAKSAENSLGEAAYILPNLGGTIPNHCFSDVLKLPTVWLPHSYPSCNQHAPDEHLLETIVEQGLILAAGIFWDLGEPQSQALKKATPGTHHTVEEET</sequence>
<dbReference type="OrthoDB" id="9761532at2"/>
<keyword evidence="1" id="KW-0645">Protease</keyword>
<evidence type="ECO:0000313" key="5">
    <source>
        <dbReference type="EMBL" id="PCF97394.1"/>
    </source>
</evidence>
<dbReference type="Pfam" id="PF07687">
    <property type="entry name" value="M20_dimer"/>
    <property type="match status" value="1"/>
</dbReference>
<keyword evidence="6" id="KW-1185">Reference proteome</keyword>
<dbReference type="NCBIfam" id="NF005478">
    <property type="entry name" value="PRK07079.1"/>
    <property type="match status" value="1"/>
</dbReference>
<dbReference type="RefSeq" id="WP_096649581.1">
    <property type="nucleotide sequence ID" value="NZ_NWUX01000001.1"/>
</dbReference>
<evidence type="ECO:0000256" key="2">
    <source>
        <dbReference type="ARBA" id="ARBA00022723"/>
    </source>
</evidence>
<dbReference type="InterPro" id="IPR011650">
    <property type="entry name" value="Peptidase_M20_dimer"/>
</dbReference>
<name>A0A2A4HTJ9_9GAMM</name>
<comment type="caution">
    <text evidence="5">The sequence shown here is derived from an EMBL/GenBank/DDBJ whole genome shotgun (WGS) entry which is preliminary data.</text>
</comment>
<keyword evidence="2" id="KW-0479">Metal-binding</keyword>
<dbReference type="GO" id="GO:0006508">
    <property type="term" value="P:proteolysis"/>
    <property type="evidence" value="ECO:0007669"/>
    <property type="project" value="UniProtKB-KW"/>
</dbReference>
<dbReference type="PANTHER" id="PTHR43270">
    <property type="entry name" value="BETA-ALA-HIS DIPEPTIDASE"/>
    <property type="match status" value="1"/>
</dbReference>
<feature type="domain" description="Peptidase M20 dimerisation" evidence="4">
    <location>
        <begin position="209"/>
        <end position="360"/>
    </location>
</feature>
<dbReference type="AlphaFoldDB" id="A0A2A4HTJ9"/>
<reference evidence="6" key="1">
    <citation type="submission" date="2017-09" db="EMBL/GenBank/DDBJ databases">
        <authorList>
            <person name="Cho G.-S."/>
            <person name="Oguntoyinbo F.A."/>
            <person name="Cnockaert M."/>
            <person name="Kabisch J."/>
            <person name="Neve H."/>
            <person name="Bockelmann W."/>
            <person name="Wenning M."/>
            <person name="Franz C.M."/>
            <person name="Vandamme P."/>
        </authorList>
    </citation>
    <scope>NUCLEOTIDE SEQUENCE [LARGE SCALE GENOMIC DNA]</scope>
    <source>
        <strain evidence="6">MBT G8648</strain>
    </source>
</reference>
<dbReference type="PANTHER" id="PTHR43270:SF12">
    <property type="entry name" value="SUCCINYL-DIAMINOPIMELATE DESUCCINYLASE"/>
    <property type="match status" value="1"/>
</dbReference>
<dbReference type="SUPFAM" id="SSF53187">
    <property type="entry name" value="Zn-dependent exopeptidases"/>
    <property type="match status" value="1"/>
</dbReference>
<evidence type="ECO:0000313" key="6">
    <source>
        <dbReference type="Proteomes" id="UP000218677"/>
    </source>
</evidence>
<keyword evidence="3" id="KW-0378">Hydrolase</keyword>
<accession>A0A2A4HTJ9</accession>
<dbReference type="GO" id="GO:0046872">
    <property type="term" value="F:metal ion binding"/>
    <property type="evidence" value="ECO:0007669"/>
    <property type="project" value="UniProtKB-KW"/>
</dbReference>
<dbReference type="EMBL" id="NWUX01000001">
    <property type="protein sequence ID" value="PCF97394.1"/>
    <property type="molecule type" value="Genomic_DNA"/>
</dbReference>
<protein>
    <recommendedName>
        <fullName evidence="4">Peptidase M20 dimerisation domain-containing protein</fullName>
    </recommendedName>
</protein>
<dbReference type="InterPro" id="IPR051458">
    <property type="entry name" value="Cyt/Met_Dipeptidase"/>
</dbReference>
<evidence type="ECO:0000259" key="4">
    <source>
        <dbReference type="Pfam" id="PF07687"/>
    </source>
</evidence>
<organism evidence="5 6">
    <name type="scientific">Vreelandella nigrificans</name>
    <dbReference type="NCBI Taxonomy" id="2042704"/>
    <lineage>
        <taxon>Bacteria</taxon>
        <taxon>Pseudomonadati</taxon>
        <taxon>Pseudomonadota</taxon>
        <taxon>Gammaproteobacteria</taxon>
        <taxon>Oceanospirillales</taxon>
        <taxon>Halomonadaceae</taxon>
        <taxon>Vreelandella</taxon>
    </lineage>
</organism>
<dbReference type="Proteomes" id="UP000218677">
    <property type="component" value="Unassembled WGS sequence"/>
</dbReference>
<dbReference type="Gene3D" id="3.30.70.360">
    <property type="match status" value="1"/>
</dbReference>
<dbReference type="Pfam" id="PF01546">
    <property type="entry name" value="Peptidase_M20"/>
    <property type="match status" value="1"/>
</dbReference>
<dbReference type="InterPro" id="IPR002933">
    <property type="entry name" value="Peptidase_M20"/>
</dbReference>
<dbReference type="GO" id="GO:0008233">
    <property type="term" value="F:peptidase activity"/>
    <property type="evidence" value="ECO:0007669"/>
    <property type="project" value="UniProtKB-KW"/>
</dbReference>
<evidence type="ECO:0000256" key="1">
    <source>
        <dbReference type="ARBA" id="ARBA00022670"/>
    </source>
</evidence>
<dbReference type="Gene3D" id="3.40.630.10">
    <property type="entry name" value="Zn peptidases"/>
    <property type="match status" value="1"/>
</dbReference>
<gene>
    <name evidence="5" type="ORF">CPA45_01245</name>
</gene>
<evidence type="ECO:0000256" key="3">
    <source>
        <dbReference type="ARBA" id="ARBA00022801"/>
    </source>
</evidence>
<proteinExistence type="predicted"/>